<organism evidence="12 13">
    <name type="scientific">Clostridium sulfidigenes</name>
    <dbReference type="NCBI Taxonomy" id="318464"/>
    <lineage>
        <taxon>Bacteria</taxon>
        <taxon>Bacillati</taxon>
        <taxon>Bacillota</taxon>
        <taxon>Clostridia</taxon>
        <taxon>Eubacteriales</taxon>
        <taxon>Clostridiaceae</taxon>
        <taxon>Clostridium</taxon>
    </lineage>
</organism>
<keyword evidence="5" id="KW-0808">Transferase</keyword>
<comment type="caution">
    <text evidence="12">The sequence shown here is derived from an EMBL/GenBank/DDBJ whole genome shotgun (WGS) entry which is preliminary data.</text>
</comment>
<comment type="subcellular location">
    <subcellularLocation>
        <location evidence="2">Membrane</location>
    </subcellularLocation>
</comment>
<dbReference type="RefSeq" id="WP_035134817.1">
    <property type="nucleotide sequence ID" value="NZ_JPMD01000038.1"/>
</dbReference>
<dbReference type="SUPFAM" id="SSF158472">
    <property type="entry name" value="HAMP domain-like"/>
    <property type="match status" value="1"/>
</dbReference>
<dbReference type="eggNOG" id="COG5002">
    <property type="taxonomic scope" value="Bacteria"/>
</dbReference>
<dbReference type="PANTHER" id="PTHR45453">
    <property type="entry name" value="PHOSPHATE REGULON SENSOR PROTEIN PHOR"/>
    <property type="match status" value="1"/>
</dbReference>
<keyword evidence="4" id="KW-0597">Phosphoprotein</keyword>
<evidence type="ECO:0000256" key="5">
    <source>
        <dbReference type="ARBA" id="ARBA00022679"/>
    </source>
</evidence>
<dbReference type="GO" id="GO:0005886">
    <property type="term" value="C:plasma membrane"/>
    <property type="evidence" value="ECO:0007669"/>
    <property type="project" value="TreeGrafter"/>
</dbReference>
<evidence type="ECO:0000256" key="9">
    <source>
        <dbReference type="SAM" id="Phobius"/>
    </source>
</evidence>
<dbReference type="InterPro" id="IPR003660">
    <property type="entry name" value="HAMP_dom"/>
</dbReference>
<comment type="catalytic activity">
    <reaction evidence="1">
        <text>ATP + protein L-histidine = ADP + protein N-phospho-L-histidine.</text>
        <dbReference type="EC" id="2.7.13.3"/>
    </reaction>
</comment>
<dbReference type="EMBL" id="JPMD01000038">
    <property type="protein sequence ID" value="KEZ85336.1"/>
    <property type="molecule type" value="Genomic_DNA"/>
</dbReference>
<dbReference type="PANTHER" id="PTHR45453:SF3">
    <property type="entry name" value="HISTIDINE KINASE"/>
    <property type="match status" value="1"/>
</dbReference>
<keyword evidence="13" id="KW-1185">Reference proteome</keyword>
<dbReference type="InterPro" id="IPR003594">
    <property type="entry name" value="HATPase_dom"/>
</dbReference>
<dbReference type="FunFam" id="3.30.565.10:FF:000006">
    <property type="entry name" value="Sensor histidine kinase WalK"/>
    <property type="match status" value="1"/>
</dbReference>
<dbReference type="CDD" id="cd00082">
    <property type="entry name" value="HisKA"/>
    <property type="match status" value="1"/>
</dbReference>
<protein>
    <recommendedName>
        <fullName evidence="3">histidine kinase</fullName>
        <ecNumber evidence="3">2.7.13.3</ecNumber>
    </recommendedName>
</protein>
<dbReference type="SUPFAM" id="SSF55874">
    <property type="entry name" value="ATPase domain of HSP90 chaperone/DNA topoisomerase II/histidine kinase"/>
    <property type="match status" value="1"/>
</dbReference>
<evidence type="ECO:0000313" key="12">
    <source>
        <dbReference type="EMBL" id="KEZ85336.1"/>
    </source>
</evidence>
<feature type="transmembrane region" description="Helical" evidence="9">
    <location>
        <begin position="190"/>
        <end position="209"/>
    </location>
</feature>
<keyword evidence="7" id="KW-0902">Two-component regulatory system</keyword>
<evidence type="ECO:0000256" key="3">
    <source>
        <dbReference type="ARBA" id="ARBA00012438"/>
    </source>
</evidence>
<dbReference type="InterPro" id="IPR004358">
    <property type="entry name" value="Sig_transdc_His_kin-like_C"/>
</dbReference>
<evidence type="ECO:0000259" key="10">
    <source>
        <dbReference type="PROSITE" id="PS50109"/>
    </source>
</evidence>
<dbReference type="Pfam" id="PF00672">
    <property type="entry name" value="HAMP"/>
    <property type="match status" value="1"/>
</dbReference>
<reference evidence="12 13" key="1">
    <citation type="submission" date="2014-07" db="EMBL/GenBank/DDBJ databases">
        <title>Draft genome of Clostridium sulfidigenes 113A isolated from sediments associated with methane hydrate from Krishna Godavari basin.</title>
        <authorList>
            <person name="Honkalas V.S."/>
            <person name="Dabir A.P."/>
            <person name="Arora P."/>
            <person name="Dhakephalkar P.K."/>
        </authorList>
    </citation>
    <scope>NUCLEOTIDE SEQUENCE [LARGE SCALE GENOMIC DNA]</scope>
    <source>
        <strain evidence="12 13">113A</strain>
    </source>
</reference>
<dbReference type="STRING" id="318464.IO99_15590"/>
<keyword evidence="9" id="KW-1133">Transmembrane helix</keyword>
<feature type="domain" description="Histidine kinase" evidence="10">
    <location>
        <begin position="289"/>
        <end position="503"/>
    </location>
</feature>
<dbReference type="EC" id="2.7.13.3" evidence="3"/>
<dbReference type="Proteomes" id="UP000028542">
    <property type="component" value="Unassembled WGS sequence"/>
</dbReference>
<keyword evidence="6" id="KW-0418">Kinase</keyword>
<dbReference type="CDD" id="cd06225">
    <property type="entry name" value="HAMP"/>
    <property type="match status" value="1"/>
</dbReference>
<proteinExistence type="predicted"/>
<accession>A0A084J8Q2</accession>
<evidence type="ECO:0000256" key="1">
    <source>
        <dbReference type="ARBA" id="ARBA00000085"/>
    </source>
</evidence>
<dbReference type="Gene3D" id="3.30.565.10">
    <property type="entry name" value="Histidine kinase-like ATPase, C-terminal domain"/>
    <property type="match status" value="1"/>
</dbReference>
<dbReference type="PROSITE" id="PS50885">
    <property type="entry name" value="HAMP"/>
    <property type="match status" value="1"/>
</dbReference>
<dbReference type="SMART" id="SM00304">
    <property type="entry name" value="HAMP"/>
    <property type="match status" value="1"/>
</dbReference>
<evidence type="ECO:0000256" key="2">
    <source>
        <dbReference type="ARBA" id="ARBA00004370"/>
    </source>
</evidence>
<dbReference type="InterPro" id="IPR005467">
    <property type="entry name" value="His_kinase_dom"/>
</dbReference>
<dbReference type="AlphaFoldDB" id="A0A084J8Q2"/>
<dbReference type="Pfam" id="PF02518">
    <property type="entry name" value="HATPase_c"/>
    <property type="match status" value="1"/>
</dbReference>
<dbReference type="PRINTS" id="PR00344">
    <property type="entry name" value="BCTRLSENSOR"/>
</dbReference>
<keyword evidence="9" id="KW-0812">Transmembrane</keyword>
<sequence length="503" mass="58063">MNKIINYYKKIKENIERSITLKMFVVTTVVFIAFLTITLLSQRILFEKIYNDKKENDIKSNVIKFRDTLSNPKDEREIIESIKKFENNYNTSIGVVNTENNIIVTFKTDSETIDSKNTEIFNYVIKTIKTDPELLNEMINKKQVTISFKNGENTKYLASALLHENNIIVGFTSLQYVKEAMGVIGIFYKYFYLGAIVVIVALALIYSKFITKPLREINKVAVRMSNLDFSQRCTMVYEDEIGNLGETLNFLGQNLDSSLNSLKEVNRKLQNDIHREREIEIMRKEFIADVSHELKTPITLIKGYAEGIKDGVFLEDNMNSSLNVIIEESDKMSNLVRDMLQISSLESGKVILNKELFFIDNLVKNVVKKLHHSIDNKNIKIDLNLYEKQIYGDAFKVEQVITNFLTNAIRHTPCEGSIFVGMYPRGNMTQLSFENTGELINKEEIDKIWDKFYKIDKSRNRKDSGTGLGLSIVKNIVDLHHGKYGVENTKRGVRFYFELPNQC</sequence>
<dbReference type="Pfam" id="PF00512">
    <property type="entry name" value="HisKA"/>
    <property type="match status" value="1"/>
</dbReference>
<dbReference type="InterPro" id="IPR036097">
    <property type="entry name" value="HisK_dim/P_sf"/>
</dbReference>
<dbReference type="SMART" id="SM00388">
    <property type="entry name" value="HisKA"/>
    <property type="match status" value="1"/>
</dbReference>
<dbReference type="SUPFAM" id="SSF47384">
    <property type="entry name" value="Homodimeric domain of signal transducing histidine kinase"/>
    <property type="match status" value="1"/>
</dbReference>
<dbReference type="FunFam" id="1.10.287.130:FF:000001">
    <property type="entry name" value="Two-component sensor histidine kinase"/>
    <property type="match status" value="1"/>
</dbReference>
<dbReference type="Gene3D" id="1.10.287.130">
    <property type="match status" value="1"/>
</dbReference>
<dbReference type="PROSITE" id="PS50109">
    <property type="entry name" value="HIS_KIN"/>
    <property type="match status" value="1"/>
</dbReference>
<evidence type="ECO:0000256" key="6">
    <source>
        <dbReference type="ARBA" id="ARBA00022777"/>
    </source>
</evidence>
<keyword evidence="8 9" id="KW-0472">Membrane</keyword>
<dbReference type="SMART" id="SM00387">
    <property type="entry name" value="HATPase_c"/>
    <property type="match status" value="1"/>
</dbReference>
<evidence type="ECO:0000256" key="4">
    <source>
        <dbReference type="ARBA" id="ARBA00022553"/>
    </source>
</evidence>
<dbReference type="Gene3D" id="6.10.340.10">
    <property type="match status" value="1"/>
</dbReference>
<feature type="domain" description="HAMP" evidence="11">
    <location>
        <begin position="208"/>
        <end position="260"/>
    </location>
</feature>
<evidence type="ECO:0000313" key="13">
    <source>
        <dbReference type="Proteomes" id="UP000028542"/>
    </source>
</evidence>
<evidence type="ECO:0000259" key="11">
    <source>
        <dbReference type="PROSITE" id="PS50885"/>
    </source>
</evidence>
<feature type="transmembrane region" description="Helical" evidence="9">
    <location>
        <begin position="21"/>
        <end position="40"/>
    </location>
</feature>
<name>A0A084J8Q2_9CLOT</name>
<dbReference type="GO" id="GO:0016036">
    <property type="term" value="P:cellular response to phosphate starvation"/>
    <property type="evidence" value="ECO:0007669"/>
    <property type="project" value="TreeGrafter"/>
</dbReference>
<dbReference type="InterPro" id="IPR050351">
    <property type="entry name" value="BphY/WalK/GraS-like"/>
</dbReference>
<dbReference type="InterPro" id="IPR036890">
    <property type="entry name" value="HATPase_C_sf"/>
</dbReference>
<dbReference type="InterPro" id="IPR003661">
    <property type="entry name" value="HisK_dim/P_dom"/>
</dbReference>
<evidence type="ECO:0000256" key="8">
    <source>
        <dbReference type="ARBA" id="ARBA00023136"/>
    </source>
</evidence>
<evidence type="ECO:0000256" key="7">
    <source>
        <dbReference type="ARBA" id="ARBA00023012"/>
    </source>
</evidence>
<gene>
    <name evidence="12" type="ORF">IO99_15590</name>
</gene>
<dbReference type="GO" id="GO:0000155">
    <property type="term" value="F:phosphorelay sensor kinase activity"/>
    <property type="evidence" value="ECO:0007669"/>
    <property type="project" value="InterPro"/>
</dbReference>
<dbReference type="GO" id="GO:0004721">
    <property type="term" value="F:phosphoprotein phosphatase activity"/>
    <property type="evidence" value="ECO:0007669"/>
    <property type="project" value="TreeGrafter"/>
</dbReference>